<proteinExistence type="inferred from homology"/>
<evidence type="ECO:0000256" key="8">
    <source>
        <dbReference type="ARBA" id="ARBA00022927"/>
    </source>
</evidence>
<evidence type="ECO:0000256" key="5">
    <source>
        <dbReference type="ARBA" id="ARBA00022448"/>
    </source>
</evidence>
<dbReference type="InterPro" id="IPR039047">
    <property type="entry name" value="PHAX"/>
</dbReference>
<evidence type="ECO:0000256" key="2">
    <source>
        <dbReference type="ARBA" id="ARBA00004496"/>
    </source>
</evidence>
<dbReference type="GO" id="GO:0003723">
    <property type="term" value="F:RNA binding"/>
    <property type="evidence" value="ECO:0007669"/>
    <property type="project" value="UniProtKB-KW"/>
</dbReference>
<gene>
    <name evidence="14" type="primary">LOC105360886</name>
</gene>
<dbReference type="FunFam" id="1.10.10.1440:FF:000001">
    <property type="entry name" value="phosphorylated adapter RNA export protein-like"/>
    <property type="match status" value="1"/>
</dbReference>
<reference evidence="14" key="1">
    <citation type="submission" date="2025-08" db="UniProtKB">
        <authorList>
            <consortium name="RefSeq"/>
        </authorList>
    </citation>
    <scope>IDENTIFICATION</scope>
</reference>
<dbReference type="PANTHER" id="PTHR13135">
    <property type="entry name" value="CYTOSOLIC RESINIFERATOXIN BINDING PROTEIN RBP-26"/>
    <property type="match status" value="1"/>
</dbReference>
<evidence type="ECO:0000256" key="11">
    <source>
        <dbReference type="SAM" id="MobiDB-lite"/>
    </source>
</evidence>
<evidence type="ECO:0000313" key="13">
    <source>
        <dbReference type="Proteomes" id="UP000695007"/>
    </source>
</evidence>
<protein>
    <recommendedName>
        <fullName evidence="4">Phosphorylated adapter RNA export protein</fullName>
    </recommendedName>
    <alternativeName>
        <fullName evidence="10">RNA U small nuclear RNA export adapter protein</fullName>
    </alternativeName>
</protein>
<feature type="compositionally biased region" description="Basic and acidic residues" evidence="11">
    <location>
        <begin position="340"/>
        <end position="358"/>
    </location>
</feature>
<evidence type="ECO:0000256" key="1">
    <source>
        <dbReference type="ARBA" id="ARBA00004123"/>
    </source>
</evidence>
<dbReference type="GO" id="GO:0005634">
    <property type="term" value="C:nucleus"/>
    <property type="evidence" value="ECO:0007669"/>
    <property type="project" value="UniProtKB-SubCell"/>
</dbReference>
<evidence type="ECO:0000256" key="9">
    <source>
        <dbReference type="ARBA" id="ARBA00023242"/>
    </source>
</evidence>
<sequence>METESLEVEDGEVVEDESIDAFETYNILQRPHSHVPPVPEQTIKLKYSDESDALDVSDASESDSDSDAGHRLTKRPKIKIKRKTFGQQSRSSNDKYKVWCTQVQEESLTEDLVSCGVTKNIYHSRNVESYDYTLGYSHNNKNRHGNNSSDEDQETETRLTNKRTFKDRRNVKLRLGKRRKSREEEDYLKGSARIIPDLIVTLESTNEEVAVDIAHKLSEKKDELIKRVVEILGKEQAIDFFQKTKKIEEEGGMLIMNGSRRRTAGGIYLYLVKNDDDIPQPKIRNIFYQDKRENTERKKETSHRKQKTQKLMKLLENGSDKDLPALLTRAELSTQQIAEEARLRRGEGMDRIPIDSDRTVSNPPPSPVTDDPDHSEPSNLIQSRHIQAYEDDFLDIGVEVDMEVF</sequence>
<feature type="compositionally biased region" description="Basic residues" evidence="11">
    <location>
        <begin position="300"/>
        <end position="309"/>
    </location>
</feature>
<dbReference type="GO" id="GO:0005737">
    <property type="term" value="C:cytoplasm"/>
    <property type="evidence" value="ECO:0007669"/>
    <property type="project" value="UniProtKB-SubCell"/>
</dbReference>
<evidence type="ECO:0000256" key="6">
    <source>
        <dbReference type="ARBA" id="ARBA00022490"/>
    </source>
</evidence>
<accession>A0AAJ6YDR6</accession>
<keyword evidence="9" id="KW-0539">Nucleus</keyword>
<keyword evidence="8" id="KW-0653">Protein transport</keyword>
<name>A0AAJ6YDR6_9HYME</name>
<feature type="region of interest" description="Disordered" evidence="11">
    <location>
        <begin position="31"/>
        <end position="77"/>
    </location>
</feature>
<feature type="region of interest" description="Disordered" evidence="11">
    <location>
        <begin position="340"/>
        <end position="381"/>
    </location>
</feature>
<evidence type="ECO:0000256" key="3">
    <source>
        <dbReference type="ARBA" id="ARBA00006094"/>
    </source>
</evidence>
<evidence type="ECO:0000256" key="7">
    <source>
        <dbReference type="ARBA" id="ARBA00022884"/>
    </source>
</evidence>
<dbReference type="Proteomes" id="UP000695007">
    <property type="component" value="Unplaced"/>
</dbReference>
<evidence type="ECO:0000256" key="4">
    <source>
        <dbReference type="ARBA" id="ARBA00016856"/>
    </source>
</evidence>
<dbReference type="GO" id="GO:0006408">
    <property type="term" value="P:snRNA export from nucleus"/>
    <property type="evidence" value="ECO:0007669"/>
    <property type="project" value="InterPro"/>
</dbReference>
<feature type="domain" description="Phosphorylated adapter RNA export protein RNA-binding" evidence="12">
    <location>
        <begin position="209"/>
        <end position="291"/>
    </location>
</feature>
<keyword evidence="6" id="KW-0963">Cytoplasm</keyword>
<organism evidence="13 14">
    <name type="scientific">Ceratosolen solmsi marchali</name>
    <dbReference type="NCBI Taxonomy" id="326594"/>
    <lineage>
        <taxon>Eukaryota</taxon>
        <taxon>Metazoa</taxon>
        <taxon>Ecdysozoa</taxon>
        <taxon>Arthropoda</taxon>
        <taxon>Hexapoda</taxon>
        <taxon>Insecta</taxon>
        <taxon>Pterygota</taxon>
        <taxon>Neoptera</taxon>
        <taxon>Endopterygota</taxon>
        <taxon>Hymenoptera</taxon>
        <taxon>Apocrita</taxon>
        <taxon>Proctotrupomorpha</taxon>
        <taxon>Chalcidoidea</taxon>
        <taxon>Agaonidae</taxon>
        <taxon>Agaoninae</taxon>
        <taxon>Ceratosolen</taxon>
    </lineage>
</organism>
<evidence type="ECO:0000313" key="14">
    <source>
        <dbReference type="RefSeq" id="XP_011496197.1"/>
    </source>
</evidence>
<dbReference type="GO" id="GO:0015031">
    <property type="term" value="P:protein transport"/>
    <property type="evidence" value="ECO:0007669"/>
    <property type="project" value="UniProtKB-KW"/>
</dbReference>
<dbReference type="Gene3D" id="1.10.10.1440">
    <property type="entry name" value="PHAX RNA-binding domain"/>
    <property type="match status" value="1"/>
</dbReference>
<comment type="subcellular location">
    <subcellularLocation>
        <location evidence="2">Cytoplasm</location>
    </subcellularLocation>
    <subcellularLocation>
        <location evidence="1">Nucleus</location>
    </subcellularLocation>
</comment>
<feature type="region of interest" description="Disordered" evidence="11">
    <location>
        <begin position="290"/>
        <end position="309"/>
    </location>
</feature>
<evidence type="ECO:0000259" key="12">
    <source>
        <dbReference type="Pfam" id="PF10258"/>
    </source>
</evidence>
<keyword evidence="5" id="KW-0813">Transport</keyword>
<dbReference type="KEGG" id="csol:105360886"/>
<dbReference type="RefSeq" id="XP_011496197.1">
    <property type="nucleotide sequence ID" value="XM_011497895.1"/>
</dbReference>
<feature type="compositionally biased region" description="Acidic residues" evidence="11">
    <location>
        <begin position="50"/>
        <end position="66"/>
    </location>
</feature>
<evidence type="ECO:0000256" key="10">
    <source>
        <dbReference type="ARBA" id="ARBA00030834"/>
    </source>
</evidence>
<keyword evidence="7" id="KW-0694">RNA-binding</keyword>
<dbReference type="Pfam" id="PF10258">
    <property type="entry name" value="PHAX_RNA-bd"/>
    <property type="match status" value="1"/>
</dbReference>
<feature type="region of interest" description="Disordered" evidence="11">
    <location>
        <begin position="134"/>
        <end position="160"/>
    </location>
</feature>
<dbReference type="GeneID" id="105360886"/>
<dbReference type="PANTHER" id="PTHR13135:SF0">
    <property type="entry name" value="PHOSPHORYLATED ADAPTER RNA EXPORT PROTEIN"/>
    <property type="match status" value="1"/>
</dbReference>
<feature type="compositionally biased region" description="Basic and acidic residues" evidence="11">
    <location>
        <begin position="290"/>
        <end position="299"/>
    </location>
</feature>
<keyword evidence="13" id="KW-1185">Reference proteome</keyword>
<dbReference type="InterPro" id="IPR019385">
    <property type="entry name" value="PHAX_RNA-binding_domain"/>
</dbReference>
<dbReference type="CTD" id="51808"/>
<comment type="similarity">
    <text evidence="3">Belongs to the PHAX family.</text>
</comment>
<dbReference type="AlphaFoldDB" id="A0AAJ6YDR6"/>
<dbReference type="InterPro" id="IPR038092">
    <property type="entry name" value="PHAX_RNA-binding_sf"/>
</dbReference>